<dbReference type="KEGG" id="fri:FraEuI1c_2661"/>
<accession>E3J596</accession>
<dbReference type="InParanoid" id="E3J596"/>
<sequence>MPTGRREPARLPRGRRAGNSALGTARRPGLLPQGMTIAGPIGIAGLGLDATAEPAAQTAAATRLAELGYQTLWLPGGQGNNLAQISGIVRATTDLRVASGIVPVLQVPAAEVAATYAALEVDHPGRFVVGLGGAHGPKPFPALNAYLDTLDTEAPVVPASARILAALGPRMLNLARDRAAGAYPYLVTPDYVAGARALLGAGPTLAVLVPVIPLADPGAARELARASTGFFTTVPGYRANFARMGFADADITELRDAFVDGITVWGDLESIVARVAEFHAAGADQVVLGLRLPAEAAASETAAWQARLAEALLS</sequence>
<proteinExistence type="predicted"/>
<dbReference type="eggNOG" id="COG2141">
    <property type="taxonomic scope" value="Bacteria"/>
</dbReference>
<dbReference type="GO" id="GO:0016705">
    <property type="term" value="F:oxidoreductase activity, acting on paired donors, with incorporation or reduction of molecular oxygen"/>
    <property type="evidence" value="ECO:0007669"/>
    <property type="project" value="InterPro"/>
</dbReference>
<evidence type="ECO:0000313" key="4">
    <source>
        <dbReference type="Proteomes" id="UP000002484"/>
    </source>
</evidence>
<dbReference type="SUPFAM" id="SSF51679">
    <property type="entry name" value="Bacterial luciferase-like"/>
    <property type="match status" value="1"/>
</dbReference>
<dbReference type="Pfam" id="PF00296">
    <property type="entry name" value="Bac_luciferase"/>
    <property type="match status" value="2"/>
</dbReference>
<protein>
    <submittedName>
        <fullName evidence="3">Putative F420-dependent oxidoreductase</fullName>
    </submittedName>
</protein>
<keyword evidence="4" id="KW-1185">Reference proteome</keyword>
<feature type="compositionally biased region" description="Basic and acidic residues" evidence="1">
    <location>
        <begin position="1"/>
        <end position="10"/>
    </location>
</feature>
<dbReference type="HOGENOM" id="CLU_1076954_0_0_11"/>
<evidence type="ECO:0000256" key="1">
    <source>
        <dbReference type="SAM" id="MobiDB-lite"/>
    </source>
</evidence>
<organism evidence="3 4">
    <name type="scientific">Pseudofrankia inefficax (strain DSM 45817 / CECT 9037 / DDB 130130 / EuI1c)</name>
    <name type="common">Frankia inefficax</name>
    <dbReference type="NCBI Taxonomy" id="298654"/>
    <lineage>
        <taxon>Bacteria</taxon>
        <taxon>Bacillati</taxon>
        <taxon>Actinomycetota</taxon>
        <taxon>Actinomycetes</taxon>
        <taxon>Frankiales</taxon>
        <taxon>Frankiaceae</taxon>
        <taxon>Pseudofrankia</taxon>
    </lineage>
</organism>
<feature type="domain" description="Luciferase-like" evidence="2">
    <location>
        <begin position="50"/>
        <end position="136"/>
    </location>
</feature>
<dbReference type="STRING" id="298654.FraEuI1c_2661"/>
<feature type="region of interest" description="Disordered" evidence="1">
    <location>
        <begin position="1"/>
        <end position="25"/>
    </location>
</feature>
<feature type="domain" description="Luciferase-like" evidence="2">
    <location>
        <begin position="163"/>
        <end position="285"/>
    </location>
</feature>
<gene>
    <name evidence="3" type="ordered locus">FraEuI1c_2661</name>
</gene>
<name>E3J596_PSEI1</name>
<dbReference type="Gene3D" id="3.20.20.30">
    <property type="entry name" value="Luciferase-like domain"/>
    <property type="match status" value="2"/>
</dbReference>
<evidence type="ECO:0000259" key="2">
    <source>
        <dbReference type="Pfam" id="PF00296"/>
    </source>
</evidence>
<dbReference type="InterPro" id="IPR011251">
    <property type="entry name" value="Luciferase-like_dom"/>
</dbReference>
<dbReference type="Proteomes" id="UP000002484">
    <property type="component" value="Chromosome"/>
</dbReference>
<dbReference type="NCBIfam" id="TIGR03620">
    <property type="entry name" value="F420_MSMEG_4141"/>
    <property type="match status" value="1"/>
</dbReference>
<evidence type="ECO:0000313" key="3">
    <source>
        <dbReference type="EMBL" id="ADP80694.1"/>
    </source>
</evidence>
<dbReference type="AlphaFoldDB" id="E3J596"/>
<reference evidence="3 4" key="1">
    <citation type="submission" date="2010-10" db="EMBL/GenBank/DDBJ databases">
        <title>Complete sequence of Frankia sp. EuI1c.</title>
        <authorList>
            <consortium name="US DOE Joint Genome Institute"/>
            <person name="Lucas S."/>
            <person name="Copeland A."/>
            <person name="Lapidus A."/>
            <person name="Cheng J.-F."/>
            <person name="Bruce D."/>
            <person name="Goodwin L."/>
            <person name="Pitluck S."/>
            <person name="Chertkov O."/>
            <person name="Detter J.C."/>
            <person name="Han C."/>
            <person name="Tapia R."/>
            <person name="Land M."/>
            <person name="Hauser L."/>
            <person name="Jeffries C."/>
            <person name="Kyrpides N."/>
            <person name="Ivanova N."/>
            <person name="Mikhailova N."/>
            <person name="Beauchemin N."/>
            <person name="Sen A."/>
            <person name="Sur S.A."/>
            <person name="Gtari M."/>
            <person name="Wall L."/>
            <person name="Tisa L."/>
            <person name="Woyke T."/>
        </authorList>
    </citation>
    <scope>NUCLEOTIDE SEQUENCE [LARGE SCALE GENOMIC DNA]</scope>
    <source>
        <strain evidence="4">DSM 45817 / CECT 9037 / EuI1c</strain>
    </source>
</reference>
<dbReference type="EMBL" id="CP002299">
    <property type="protein sequence ID" value="ADP80694.1"/>
    <property type="molecule type" value="Genomic_DNA"/>
</dbReference>
<dbReference type="InterPro" id="IPR019922">
    <property type="entry name" value="Lucif-like_OxRdatse_MSMEG_4141"/>
</dbReference>
<dbReference type="InterPro" id="IPR036661">
    <property type="entry name" value="Luciferase-like_sf"/>
</dbReference>